<evidence type="ECO:0000256" key="3">
    <source>
        <dbReference type="ARBA" id="ARBA00022729"/>
    </source>
</evidence>
<dbReference type="Gene3D" id="2.60.40.10">
    <property type="entry name" value="Immunoglobulins"/>
    <property type="match status" value="4"/>
</dbReference>
<evidence type="ECO:0000256" key="2">
    <source>
        <dbReference type="ARBA" id="ARBA00022525"/>
    </source>
</evidence>
<feature type="domain" description="Thioester" evidence="5">
    <location>
        <begin position="72"/>
        <end position="133"/>
    </location>
</feature>
<evidence type="ECO:0000313" key="7">
    <source>
        <dbReference type="EMBL" id="MBC1501084.1"/>
    </source>
</evidence>
<dbReference type="Proteomes" id="UP000564536">
    <property type="component" value="Unassembled WGS sequence"/>
</dbReference>
<evidence type="ECO:0000256" key="1">
    <source>
        <dbReference type="ARBA" id="ARBA00007257"/>
    </source>
</evidence>
<reference evidence="7 8" key="1">
    <citation type="submission" date="2020-03" db="EMBL/GenBank/DDBJ databases">
        <title>Soil Listeria distribution.</title>
        <authorList>
            <person name="Liao J."/>
            <person name="Wiedmann M."/>
        </authorList>
    </citation>
    <scope>NUCLEOTIDE SEQUENCE [LARGE SCALE GENOMIC DNA]</scope>
    <source>
        <strain evidence="7 8">FSL L7-1523</strain>
    </source>
</reference>
<keyword evidence="3" id="KW-0732">Signal</keyword>
<dbReference type="AlphaFoldDB" id="A0A841Z788"/>
<keyword evidence="4" id="KW-0472">Membrane</keyword>
<feature type="domain" description="SpaA-like prealbumin fold" evidence="6">
    <location>
        <begin position="372"/>
        <end position="441"/>
    </location>
</feature>
<keyword evidence="4" id="KW-0812">Transmembrane</keyword>
<feature type="transmembrane region" description="Helical" evidence="4">
    <location>
        <begin position="687"/>
        <end position="707"/>
    </location>
</feature>
<dbReference type="EMBL" id="JAARRL010000016">
    <property type="protein sequence ID" value="MBC1501084.1"/>
    <property type="molecule type" value="Genomic_DNA"/>
</dbReference>
<dbReference type="SUPFAM" id="SSF49478">
    <property type="entry name" value="Cna protein B-type domain"/>
    <property type="match status" value="1"/>
</dbReference>
<organism evidence="7 8">
    <name type="scientific">Listeria weihenstephanensis</name>
    <dbReference type="NCBI Taxonomy" id="1006155"/>
    <lineage>
        <taxon>Bacteria</taxon>
        <taxon>Bacillati</taxon>
        <taxon>Bacillota</taxon>
        <taxon>Bacilli</taxon>
        <taxon>Bacillales</taxon>
        <taxon>Listeriaceae</taxon>
        <taxon>Listeria</taxon>
    </lineage>
</organism>
<name>A0A841Z788_9LIST</name>
<protein>
    <submittedName>
        <fullName evidence="7">Cys-Gln thioester bond-forming surface protein</fullName>
    </submittedName>
</protein>
<feature type="domain" description="SpaA-like prealbumin fold" evidence="6">
    <location>
        <begin position="263"/>
        <end position="347"/>
    </location>
</feature>
<evidence type="ECO:0000259" key="5">
    <source>
        <dbReference type="Pfam" id="PF08341"/>
    </source>
</evidence>
<keyword evidence="4" id="KW-1133">Transmembrane helix</keyword>
<sequence>MNFLKSKVQQVKIIAIMLVTMILINLLQPLDAMAASLQLDETGYNYTGISFTHGKKLENKIIWNMKMDGADVFCVDSGAPANTETGYNPETYVSDKKDLLSKIAYYGFTQMDQSYKDFATTQLLIWEILGEQLEWTSLPNYWSDREVILAKVEKHDTQPSWDKQTITLIEGQELVLEDANKVADWLSITNNTTGISVTKDGNKLKLKADKNAKSGEVAFAKVPDTAIGTSIIYNKADRQSLVKFHLQDTASAQLKVNVKKLGGVKVKKIDEKTNQALPNTTIKFEYNNTSKEVVTDENGVAELLGIPEGTEVKVSELLAPTNYHNFGESQTITVKANETIDLIFNNKEQLGTVSLSKIGQMFGTEMPNEHYSLLGAVYGIYDASDVRVGELITDEMGKAKSTALPLGKYYLLEEKAPLGYLLSEEKLDFDLEYAGQDVAVTDTLMQATDVEQKGTAKLIKEDAETGITPQGKATLDGAVYELYRAADDSLVETVTIKDGQAQVENLMLDNYYWLEKQAPIGYELDTEKHAFDLAYNSETTIASETITVKEKVIKEKMKVIKCDETTKEPIKGNPAIFKLKDMQTGEFVEQEGKSEFSTNKSGEFTTGNLPYGDYELVETMAPTNYQLTNKPIQVTIDGTHNGIVEVKVLNTKNPKPLLKKANPEKVEPVKALKVTESKPLPLLGDNGGIALLLVGLGLIVTSLSMYWSTHKKQKK</sequence>
<accession>A0A841Z788</accession>
<dbReference type="InterPro" id="IPR041033">
    <property type="entry name" value="SpaA_PFL_dom_1"/>
</dbReference>
<feature type="domain" description="SpaA-like prealbumin fold" evidence="6">
    <location>
        <begin position="470"/>
        <end position="540"/>
    </location>
</feature>
<gene>
    <name evidence="7" type="ORF">HB943_10770</name>
</gene>
<feature type="domain" description="SpaA-like prealbumin fold" evidence="6">
    <location>
        <begin position="556"/>
        <end position="651"/>
    </location>
</feature>
<keyword evidence="2" id="KW-0964">Secreted</keyword>
<evidence type="ECO:0000313" key="8">
    <source>
        <dbReference type="Proteomes" id="UP000564536"/>
    </source>
</evidence>
<dbReference type="PANTHER" id="PTHR36108">
    <property type="entry name" value="COLOSSIN-B-RELATED"/>
    <property type="match status" value="1"/>
</dbReference>
<evidence type="ECO:0000259" key="6">
    <source>
        <dbReference type="Pfam" id="PF17802"/>
    </source>
</evidence>
<dbReference type="Pfam" id="PF17802">
    <property type="entry name" value="SpaA"/>
    <property type="match status" value="4"/>
</dbReference>
<dbReference type="PANTHER" id="PTHR36108:SF13">
    <property type="entry name" value="COLOSSIN-B-RELATED"/>
    <property type="match status" value="1"/>
</dbReference>
<dbReference type="InterPro" id="IPR013552">
    <property type="entry name" value="Thioester_dom"/>
</dbReference>
<dbReference type="RefSeq" id="WP_185426356.1">
    <property type="nucleotide sequence ID" value="NZ_JAARRL010000016.1"/>
</dbReference>
<comment type="caution">
    <text evidence="7">The sequence shown here is derived from an EMBL/GenBank/DDBJ whole genome shotgun (WGS) entry which is preliminary data.</text>
</comment>
<feature type="transmembrane region" description="Helical" evidence="4">
    <location>
        <begin position="12"/>
        <end position="30"/>
    </location>
</feature>
<comment type="similarity">
    <text evidence="1">Belongs to the serine-aspartate repeat-containing protein (SDr) family.</text>
</comment>
<dbReference type="InterPro" id="IPR013783">
    <property type="entry name" value="Ig-like_fold"/>
</dbReference>
<proteinExistence type="inferred from homology"/>
<evidence type="ECO:0000256" key="4">
    <source>
        <dbReference type="SAM" id="Phobius"/>
    </source>
</evidence>
<dbReference type="Pfam" id="PF08341">
    <property type="entry name" value="TED"/>
    <property type="match status" value="1"/>
</dbReference>